<dbReference type="Pfam" id="PF08244">
    <property type="entry name" value="Glyco_hydro_32C"/>
    <property type="match status" value="1"/>
</dbReference>
<dbReference type="InterPro" id="IPR050551">
    <property type="entry name" value="Fructan_Metab_Enzymes"/>
</dbReference>
<evidence type="ECO:0000313" key="2">
    <source>
        <dbReference type="EMBL" id="CAK9181724.1"/>
    </source>
</evidence>
<evidence type="ECO:0000259" key="1">
    <source>
        <dbReference type="Pfam" id="PF08244"/>
    </source>
</evidence>
<protein>
    <recommendedName>
        <fullName evidence="1">Glycosyl hydrolase family 32 C-terminal domain-containing protein</fullName>
    </recommendedName>
</protein>
<sequence length="111" mass="12572">MRLDQFEVNPMSSFREEINKTTFGAFIEIDPHRENISLRTLIDHSIVESFGDEGRACITARVYPELAIGEEAHLYAFNYGSQSVTITSLSAWSMKAAQIAPIQKRRRPPVT</sequence>
<organism evidence="2 3">
    <name type="scientific">Ilex paraguariensis</name>
    <name type="common">yerba mate</name>
    <dbReference type="NCBI Taxonomy" id="185542"/>
    <lineage>
        <taxon>Eukaryota</taxon>
        <taxon>Viridiplantae</taxon>
        <taxon>Streptophyta</taxon>
        <taxon>Embryophyta</taxon>
        <taxon>Tracheophyta</taxon>
        <taxon>Spermatophyta</taxon>
        <taxon>Magnoliopsida</taxon>
        <taxon>eudicotyledons</taxon>
        <taxon>Gunneridae</taxon>
        <taxon>Pentapetalae</taxon>
        <taxon>asterids</taxon>
        <taxon>campanulids</taxon>
        <taxon>Aquifoliales</taxon>
        <taxon>Aquifoliaceae</taxon>
        <taxon>Ilex</taxon>
    </lineage>
</organism>
<keyword evidence="3" id="KW-1185">Reference proteome</keyword>
<comment type="caution">
    <text evidence="2">The sequence shown here is derived from an EMBL/GenBank/DDBJ whole genome shotgun (WGS) entry which is preliminary data.</text>
</comment>
<name>A0ABC8UL81_9AQUA</name>
<gene>
    <name evidence="2" type="ORF">ILEXP_LOCUS51825</name>
</gene>
<dbReference type="InterPro" id="IPR013320">
    <property type="entry name" value="ConA-like_dom_sf"/>
</dbReference>
<accession>A0ABC8UL81</accession>
<dbReference type="Gene3D" id="2.60.120.560">
    <property type="entry name" value="Exo-inulinase, domain 1"/>
    <property type="match status" value="1"/>
</dbReference>
<dbReference type="Proteomes" id="UP001642360">
    <property type="component" value="Unassembled WGS sequence"/>
</dbReference>
<dbReference type="InterPro" id="IPR013189">
    <property type="entry name" value="Glyco_hydro_32_C"/>
</dbReference>
<feature type="domain" description="Glycosyl hydrolase family 32 C-terminal" evidence="1">
    <location>
        <begin position="14"/>
        <end position="93"/>
    </location>
</feature>
<proteinExistence type="predicted"/>
<reference evidence="2 3" key="1">
    <citation type="submission" date="2024-02" db="EMBL/GenBank/DDBJ databases">
        <authorList>
            <person name="Vignale AGUSTIN F."/>
            <person name="Sosa J E."/>
            <person name="Modenutti C."/>
        </authorList>
    </citation>
    <scope>NUCLEOTIDE SEQUENCE [LARGE SCALE GENOMIC DNA]</scope>
</reference>
<dbReference type="AlphaFoldDB" id="A0ABC8UL81"/>
<evidence type="ECO:0000313" key="3">
    <source>
        <dbReference type="Proteomes" id="UP001642360"/>
    </source>
</evidence>
<dbReference type="PANTHER" id="PTHR31953">
    <property type="entry name" value="BETA-FRUCTOFURANOSIDASE, INSOLUBLE ISOENZYME CWINV1-RELATED"/>
    <property type="match status" value="1"/>
</dbReference>
<dbReference type="EMBL" id="CAUOFW020008146">
    <property type="protein sequence ID" value="CAK9181724.1"/>
    <property type="molecule type" value="Genomic_DNA"/>
</dbReference>
<dbReference type="SUPFAM" id="SSF49899">
    <property type="entry name" value="Concanavalin A-like lectins/glucanases"/>
    <property type="match status" value="1"/>
</dbReference>